<evidence type="ECO:0000313" key="2">
    <source>
        <dbReference type="Proteomes" id="UP000814140"/>
    </source>
</evidence>
<keyword evidence="2" id="KW-1185">Reference proteome</keyword>
<name>A0ACB8TB71_9AGAM</name>
<gene>
    <name evidence="1" type="ORF">BV25DRAFT_1868496</name>
</gene>
<dbReference type="Proteomes" id="UP000814140">
    <property type="component" value="Unassembled WGS sequence"/>
</dbReference>
<reference evidence="1" key="1">
    <citation type="submission" date="2021-03" db="EMBL/GenBank/DDBJ databases">
        <authorList>
            <consortium name="DOE Joint Genome Institute"/>
            <person name="Ahrendt S."/>
            <person name="Looney B.P."/>
            <person name="Miyauchi S."/>
            <person name="Morin E."/>
            <person name="Drula E."/>
            <person name="Courty P.E."/>
            <person name="Chicoki N."/>
            <person name="Fauchery L."/>
            <person name="Kohler A."/>
            <person name="Kuo A."/>
            <person name="Labutti K."/>
            <person name="Pangilinan J."/>
            <person name="Lipzen A."/>
            <person name="Riley R."/>
            <person name="Andreopoulos W."/>
            <person name="He G."/>
            <person name="Johnson J."/>
            <person name="Barry K.W."/>
            <person name="Grigoriev I.V."/>
            <person name="Nagy L."/>
            <person name="Hibbett D."/>
            <person name="Henrissat B."/>
            <person name="Matheny P.B."/>
            <person name="Labbe J."/>
            <person name="Martin F."/>
        </authorList>
    </citation>
    <scope>NUCLEOTIDE SEQUENCE</scope>
    <source>
        <strain evidence="1">HHB10654</strain>
    </source>
</reference>
<dbReference type="EMBL" id="MU277194">
    <property type="protein sequence ID" value="KAI0065667.1"/>
    <property type="molecule type" value="Genomic_DNA"/>
</dbReference>
<organism evidence="1 2">
    <name type="scientific">Artomyces pyxidatus</name>
    <dbReference type="NCBI Taxonomy" id="48021"/>
    <lineage>
        <taxon>Eukaryota</taxon>
        <taxon>Fungi</taxon>
        <taxon>Dikarya</taxon>
        <taxon>Basidiomycota</taxon>
        <taxon>Agaricomycotina</taxon>
        <taxon>Agaricomycetes</taxon>
        <taxon>Russulales</taxon>
        <taxon>Auriscalpiaceae</taxon>
        <taxon>Artomyces</taxon>
    </lineage>
</organism>
<protein>
    <submittedName>
        <fullName evidence="1">Uncharacterized protein</fullName>
    </submittedName>
</protein>
<evidence type="ECO:0000313" key="1">
    <source>
        <dbReference type="EMBL" id="KAI0065667.1"/>
    </source>
</evidence>
<proteinExistence type="predicted"/>
<comment type="caution">
    <text evidence="1">The sequence shown here is derived from an EMBL/GenBank/DDBJ whole genome shotgun (WGS) entry which is preliminary data.</text>
</comment>
<accession>A0ACB8TB71</accession>
<reference evidence="1" key="2">
    <citation type="journal article" date="2022" name="New Phytol.">
        <title>Evolutionary transition to the ectomycorrhizal habit in the genomes of a hyperdiverse lineage of mushroom-forming fungi.</title>
        <authorList>
            <person name="Looney B."/>
            <person name="Miyauchi S."/>
            <person name="Morin E."/>
            <person name="Drula E."/>
            <person name="Courty P.E."/>
            <person name="Kohler A."/>
            <person name="Kuo A."/>
            <person name="LaButti K."/>
            <person name="Pangilinan J."/>
            <person name="Lipzen A."/>
            <person name="Riley R."/>
            <person name="Andreopoulos W."/>
            <person name="He G."/>
            <person name="Johnson J."/>
            <person name="Nolan M."/>
            <person name="Tritt A."/>
            <person name="Barry K.W."/>
            <person name="Grigoriev I.V."/>
            <person name="Nagy L.G."/>
            <person name="Hibbett D."/>
            <person name="Henrissat B."/>
            <person name="Matheny P.B."/>
            <person name="Labbe J."/>
            <person name="Martin F.M."/>
        </authorList>
    </citation>
    <scope>NUCLEOTIDE SEQUENCE</scope>
    <source>
        <strain evidence="1">HHB10654</strain>
    </source>
</reference>
<sequence>MNIEEDFGGPRRVPGVRFPSELWWMKHRDGLLQRGYSLRPRYQPDWVPSWQGTKKLYVLQEDGQASPFRAGLDATRTSDGAHVMLKKVMPGEGPYEVEINKFFSSGERASDPRNHCARMLEIIELPGDDAQKFMVTPLLRTYDDPPFETHGEAMSFFGQIFEGIQFMHEHNVAHRDCTHYNIMYDPSSMYPDSYHPVRIDRRRDWKGKAKHYTRTQRPPKYYLIDFGLSRFYDPADGPPLEMVLRGGDKSAPEHQGRAPSPCDPFPTDIYYLGSLIRENFIQKCFGFEYMEPLVKDMVFNVPDKRPKIDEVVSRFKEIRGSLGTRKLRSRVVKRKEYWMVGLWRSVGYWYRRAGYFAQRKAAIPDL</sequence>